<feature type="transmembrane region" description="Helical" evidence="5">
    <location>
        <begin position="71"/>
        <end position="86"/>
    </location>
</feature>
<evidence type="ECO:0000313" key="8">
    <source>
        <dbReference type="Proteomes" id="UP001176806"/>
    </source>
</evidence>
<organism evidence="7 8">
    <name type="scientific">Flavivirga jejuensis</name>
    <dbReference type="NCBI Taxonomy" id="870487"/>
    <lineage>
        <taxon>Bacteria</taxon>
        <taxon>Pseudomonadati</taxon>
        <taxon>Bacteroidota</taxon>
        <taxon>Flavobacteriia</taxon>
        <taxon>Flavobacteriales</taxon>
        <taxon>Flavobacteriaceae</taxon>
        <taxon>Flavivirga</taxon>
    </lineage>
</organism>
<keyword evidence="8" id="KW-1185">Reference proteome</keyword>
<name>A0ABT8WTN6_9FLAO</name>
<accession>A0ABT8WTN6</accession>
<evidence type="ECO:0000256" key="2">
    <source>
        <dbReference type="ARBA" id="ARBA00022692"/>
    </source>
</evidence>
<feature type="domain" description="Methylamine utilisation protein MauE" evidence="6">
    <location>
        <begin position="117"/>
        <end position="202"/>
    </location>
</feature>
<dbReference type="InterPro" id="IPR009908">
    <property type="entry name" value="Methylamine_util_MauE"/>
</dbReference>
<feature type="transmembrane region" description="Helical" evidence="5">
    <location>
        <begin position="5"/>
        <end position="26"/>
    </location>
</feature>
<keyword evidence="4 5" id="KW-0472">Membrane</keyword>
<evidence type="ECO:0000256" key="3">
    <source>
        <dbReference type="ARBA" id="ARBA00022989"/>
    </source>
</evidence>
<evidence type="ECO:0000313" key="7">
    <source>
        <dbReference type="EMBL" id="MDO5976550.1"/>
    </source>
</evidence>
<dbReference type="Proteomes" id="UP001176806">
    <property type="component" value="Unassembled WGS sequence"/>
</dbReference>
<protein>
    <recommendedName>
        <fullName evidence="6">Methylamine utilisation protein MauE domain-containing protein</fullName>
    </recommendedName>
</protein>
<evidence type="ECO:0000256" key="5">
    <source>
        <dbReference type="SAM" id="Phobius"/>
    </source>
</evidence>
<proteinExistence type="predicted"/>
<feature type="transmembrane region" description="Helical" evidence="5">
    <location>
        <begin position="185"/>
        <end position="203"/>
    </location>
</feature>
<evidence type="ECO:0000259" key="6">
    <source>
        <dbReference type="Pfam" id="PF07291"/>
    </source>
</evidence>
<gene>
    <name evidence="7" type="ORF">Q4Q40_20305</name>
</gene>
<dbReference type="Pfam" id="PF07291">
    <property type="entry name" value="MauE"/>
    <property type="match status" value="1"/>
</dbReference>
<dbReference type="EMBL" id="JAUOEL010000008">
    <property type="protein sequence ID" value="MDO5976550.1"/>
    <property type="molecule type" value="Genomic_DNA"/>
</dbReference>
<feature type="transmembrane region" description="Helical" evidence="5">
    <location>
        <begin position="160"/>
        <end position="178"/>
    </location>
</feature>
<feature type="transmembrane region" description="Helical" evidence="5">
    <location>
        <begin position="46"/>
        <end position="64"/>
    </location>
</feature>
<evidence type="ECO:0000256" key="4">
    <source>
        <dbReference type="ARBA" id="ARBA00023136"/>
    </source>
</evidence>
<evidence type="ECO:0000256" key="1">
    <source>
        <dbReference type="ARBA" id="ARBA00004141"/>
    </source>
</evidence>
<dbReference type="RefSeq" id="WP_303303852.1">
    <property type="nucleotide sequence ID" value="NZ_BAABDA010000007.1"/>
</dbReference>
<feature type="transmembrane region" description="Helical" evidence="5">
    <location>
        <begin position="209"/>
        <end position="227"/>
    </location>
</feature>
<keyword evidence="3 5" id="KW-1133">Transmembrane helix</keyword>
<feature type="transmembrane region" description="Helical" evidence="5">
    <location>
        <begin position="239"/>
        <end position="261"/>
    </location>
</feature>
<sequence length="351" mass="41575">MSKRLLIKLLLIISFLIPFLLSFPAWLSNRGFPTIPLFFKSLEFNYYIDLSLLIIFGLSAIWFLLKDNGRGGLYFFLIYVLLSIFDQTRIQPFFFEIAIIIFFYYLFRNNFNHFKIAFFLLMAGTYIWSGLHKANTVFFEFWFEGLNKRIPFVPVFLRQIFTWAIPFLEALFGVALLFNKTRKLGIFMLALMHAMVLITFTYGGVGYTVFPLNMVNVILLFMMYRGLDWNILKLKQSKSLNIKIIAFYALILPSLNLIGYYDHLLAFSYFSGKPSFCNIIFLEGYDRSKLPEEIQNVVREFEGSYYININEWGNVYVNLLCYPEDRVYLHLQDYLETFTGEETTYLQYYKK</sequence>
<feature type="transmembrane region" description="Helical" evidence="5">
    <location>
        <begin position="92"/>
        <end position="107"/>
    </location>
</feature>
<comment type="subcellular location">
    <subcellularLocation>
        <location evidence="1">Membrane</location>
        <topology evidence="1">Multi-pass membrane protein</topology>
    </subcellularLocation>
</comment>
<keyword evidence="2 5" id="KW-0812">Transmembrane</keyword>
<feature type="transmembrane region" description="Helical" evidence="5">
    <location>
        <begin position="114"/>
        <end position="131"/>
    </location>
</feature>
<comment type="caution">
    <text evidence="7">The sequence shown here is derived from an EMBL/GenBank/DDBJ whole genome shotgun (WGS) entry which is preliminary data.</text>
</comment>
<reference evidence="7" key="1">
    <citation type="submission" date="2023-07" db="EMBL/GenBank/DDBJ databases">
        <title>Two novel species in the genus Flavivirga.</title>
        <authorList>
            <person name="Kwon K."/>
        </authorList>
    </citation>
    <scope>NUCLEOTIDE SEQUENCE</scope>
    <source>
        <strain evidence="7">KACC 14158</strain>
    </source>
</reference>